<accession>A8BA73</accession>
<dbReference type="KEGG" id="gla:GL50803_0012830"/>
<organism evidence="1 2">
    <name type="scientific">Giardia intestinalis (strain ATCC 50803 / WB clone C6)</name>
    <name type="common">Giardia lamblia</name>
    <dbReference type="NCBI Taxonomy" id="184922"/>
    <lineage>
        <taxon>Eukaryota</taxon>
        <taxon>Metamonada</taxon>
        <taxon>Diplomonadida</taxon>
        <taxon>Hexamitidae</taxon>
        <taxon>Giardiinae</taxon>
        <taxon>Giardia</taxon>
    </lineage>
</organism>
<keyword evidence="2" id="KW-1185">Reference proteome</keyword>
<proteinExistence type="predicted"/>
<dbReference type="AlphaFoldDB" id="A8BA73"/>
<gene>
    <name evidence="1" type="ORF">GL50803_0012830</name>
</gene>
<dbReference type="HOGENOM" id="CLU_1091715_0_0_1"/>
<sequence length="269" mass="27970">MSACCHDVARLIFTMGLAAIAYGAVFGFLPRSADTVKNMVECVAKNPKGFIDCVKGNGNGGSGGTNSVKNPLLINILFIVMVTFGCVFLVLAIVFIILNCCCCHGSSCLAILENIMLGLALPALLDGVCYIGSVLLLKIGAISNNNLAKNALNIAGTYSGYVGVSLAAAWLITCLIGPVMTRNNSTCLKIVCMVIGLAVAAGVYCAVVLVDPKKVPNLNTGTTNGTTPTGIKERLYPALIVAAFVAADYVLMFFLCTCITSGGCCRKSD</sequence>
<name>A8BA73_GIAIC</name>
<dbReference type="EMBL" id="AACB03000002">
    <property type="protein sequence ID" value="KAE8303561.1"/>
    <property type="molecule type" value="Genomic_DNA"/>
</dbReference>
<dbReference type="VEuPathDB" id="GiardiaDB:GL50803_12830"/>
<protein>
    <submittedName>
        <fullName evidence="1">Uncharacterized protein</fullName>
    </submittedName>
</protein>
<evidence type="ECO:0000313" key="2">
    <source>
        <dbReference type="Proteomes" id="UP000001548"/>
    </source>
</evidence>
<reference evidence="1 2" key="1">
    <citation type="journal article" date="2007" name="Science">
        <title>Genomic minimalism in the early diverging intestinal parasite Giardia lamblia.</title>
        <authorList>
            <person name="Morrison H.G."/>
            <person name="McArthur A.G."/>
            <person name="Gillin F.D."/>
            <person name="Aley S.B."/>
            <person name="Adam R.D."/>
            <person name="Olsen G.J."/>
            <person name="Best A.A."/>
            <person name="Cande W.Z."/>
            <person name="Chen F."/>
            <person name="Cipriano M.J."/>
            <person name="Davids B.J."/>
            <person name="Dawson S.C."/>
            <person name="Elmendorf H.G."/>
            <person name="Hehl A.B."/>
            <person name="Holder M.E."/>
            <person name="Huse S.M."/>
            <person name="Kim U.U."/>
            <person name="Lasek-Nesselquist E."/>
            <person name="Manning G."/>
            <person name="Nigam A."/>
            <person name="Nixon J.E."/>
            <person name="Palm D."/>
            <person name="Passamaneck N.E."/>
            <person name="Prabhu A."/>
            <person name="Reich C.I."/>
            <person name="Reiner D.S."/>
            <person name="Samuelson J."/>
            <person name="Svard S.G."/>
            <person name="Sogin M.L."/>
        </authorList>
    </citation>
    <scope>NUCLEOTIDE SEQUENCE [LARGE SCALE GENOMIC DNA]</scope>
    <source>
        <strain evidence="1 2">WB C6</strain>
    </source>
</reference>
<dbReference type="GeneID" id="5701233"/>
<comment type="caution">
    <text evidence="1">The sequence shown here is derived from an EMBL/GenBank/DDBJ whole genome shotgun (WGS) entry which is preliminary data.</text>
</comment>
<dbReference type="Proteomes" id="UP000001548">
    <property type="component" value="Unassembled WGS sequence"/>
</dbReference>
<dbReference type="RefSeq" id="XP_001708322.1">
    <property type="nucleotide sequence ID" value="XM_001708270.1"/>
</dbReference>
<evidence type="ECO:0000313" key="1">
    <source>
        <dbReference type="EMBL" id="KAE8303561.1"/>
    </source>
</evidence>
<dbReference type="OMA" id="VMVTFGC"/>